<keyword evidence="1" id="KW-0830">Ubiquinone</keyword>
<dbReference type="CDD" id="cd02440">
    <property type="entry name" value="AdoMet_MTases"/>
    <property type="match status" value="1"/>
</dbReference>
<dbReference type="AlphaFoldDB" id="A0A1H9KZV4"/>
<dbReference type="GO" id="GO:0032259">
    <property type="term" value="P:methylation"/>
    <property type="evidence" value="ECO:0007669"/>
    <property type="project" value="UniProtKB-KW"/>
</dbReference>
<name>A0A1H9KZV4_9BACT</name>
<dbReference type="InParanoid" id="A0A1H9KZV4"/>
<dbReference type="OrthoDB" id="9782855at2"/>
<dbReference type="Gene3D" id="3.40.50.150">
    <property type="entry name" value="Vaccinia Virus protein VP39"/>
    <property type="match status" value="1"/>
</dbReference>
<gene>
    <name evidence="1" type="ORF">SAMN05444359_12256</name>
</gene>
<organism evidence="1 2">
    <name type="scientific">Neolewinella agarilytica</name>
    <dbReference type="NCBI Taxonomy" id="478744"/>
    <lineage>
        <taxon>Bacteria</taxon>
        <taxon>Pseudomonadati</taxon>
        <taxon>Bacteroidota</taxon>
        <taxon>Saprospiria</taxon>
        <taxon>Saprospirales</taxon>
        <taxon>Lewinellaceae</taxon>
        <taxon>Neolewinella</taxon>
    </lineage>
</organism>
<evidence type="ECO:0000313" key="2">
    <source>
        <dbReference type="Proteomes" id="UP000199021"/>
    </source>
</evidence>
<evidence type="ECO:0000313" key="1">
    <source>
        <dbReference type="EMBL" id="SER04455.1"/>
    </source>
</evidence>
<accession>A0A1H9KZV4</accession>
<dbReference type="STRING" id="478744.SAMN05444359_12256"/>
<protein>
    <submittedName>
        <fullName evidence="1">2-polyprenyl-6-hydroxyphenyl methylase / 3-demethylubiquinone-9 3-methyltransferase</fullName>
    </submittedName>
</protein>
<dbReference type="Proteomes" id="UP000199021">
    <property type="component" value="Unassembled WGS sequence"/>
</dbReference>
<sequence length="226" mass="26022">MAEKSTFSTLRWRTAQWLERRWWRNYLKGKSPEEYLADKRAYWARTLAELDWQPVAGRRVIDAGCGPAGIFIHLHDKEVVSALDPLLDKYETDLPVFNRADYPSVNFLHQPLEASLPEGETFDAIYCFNAINHVADWGLALDALTALAAPGAKMIMTSDVHRHGWLMPIFKALPGDALHPQQHDARAYREALEQRGWVVERELVLRTEAIFEYRGWVCTADFSRRP</sequence>
<keyword evidence="1" id="KW-0808">Transferase</keyword>
<dbReference type="EMBL" id="FOFB01000022">
    <property type="protein sequence ID" value="SER04455.1"/>
    <property type="molecule type" value="Genomic_DNA"/>
</dbReference>
<proteinExistence type="predicted"/>
<dbReference type="GO" id="GO:0008168">
    <property type="term" value="F:methyltransferase activity"/>
    <property type="evidence" value="ECO:0007669"/>
    <property type="project" value="UniProtKB-KW"/>
</dbReference>
<dbReference type="InterPro" id="IPR029063">
    <property type="entry name" value="SAM-dependent_MTases_sf"/>
</dbReference>
<keyword evidence="1" id="KW-0489">Methyltransferase</keyword>
<dbReference type="Pfam" id="PF13489">
    <property type="entry name" value="Methyltransf_23"/>
    <property type="match status" value="1"/>
</dbReference>
<keyword evidence="2" id="KW-1185">Reference proteome</keyword>
<reference evidence="2" key="1">
    <citation type="submission" date="2016-10" db="EMBL/GenBank/DDBJ databases">
        <authorList>
            <person name="Varghese N."/>
            <person name="Submissions S."/>
        </authorList>
    </citation>
    <scope>NUCLEOTIDE SEQUENCE [LARGE SCALE GENOMIC DNA]</scope>
    <source>
        <strain evidence="2">DSM 24740</strain>
    </source>
</reference>
<dbReference type="SUPFAM" id="SSF53335">
    <property type="entry name" value="S-adenosyl-L-methionine-dependent methyltransferases"/>
    <property type="match status" value="1"/>
</dbReference>
<dbReference type="RefSeq" id="WP_090171222.1">
    <property type="nucleotide sequence ID" value="NZ_FOFB01000022.1"/>
</dbReference>